<organism evidence="7 8">
    <name type="scientific">Phomopsis amygdali</name>
    <name type="common">Fusicoccum amygdali</name>
    <dbReference type="NCBI Taxonomy" id="1214568"/>
    <lineage>
        <taxon>Eukaryota</taxon>
        <taxon>Fungi</taxon>
        <taxon>Dikarya</taxon>
        <taxon>Ascomycota</taxon>
        <taxon>Pezizomycotina</taxon>
        <taxon>Sordariomycetes</taxon>
        <taxon>Sordariomycetidae</taxon>
        <taxon>Diaporthales</taxon>
        <taxon>Diaporthaceae</taxon>
        <taxon>Diaporthe</taxon>
    </lineage>
</organism>
<evidence type="ECO:0000256" key="1">
    <source>
        <dbReference type="ARBA" id="ARBA00004141"/>
    </source>
</evidence>
<dbReference type="InterPro" id="IPR020846">
    <property type="entry name" value="MFS_dom"/>
</dbReference>
<evidence type="ECO:0000256" key="2">
    <source>
        <dbReference type="ARBA" id="ARBA00022692"/>
    </source>
</evidence>
<dbReference type="PANTHER" id="PTHR23502:SF157">
    <property type="entry name" value="MAJOR FACILITATOR SUPERFAMILY (MFS) PROFILE DOMAIN-CONTAINING PROTEIN-RELATED"/>
    <property type="match status" value="1"/>
</dbReference>
<evidence type="ECO:0000259" key="6">
    <source>
        <dbReference type="PROSITE" id="PS50850"/>
    </source>
</evidence>
<dbReference type="GO" id="GO:0016020">
    <property type="term" value="C:membrane"/>
    <property type="evidence" value="ECO:0007669"/>
    <property type="project" value="UniProtKB-SubCell"/>
</dbReference>
<protein>
    <recommendedName>
        <fullName evidence="6">Major facilitator superfamily (MFS) profile domain-containing protein</fullName>
    </recommendedName>
</protein>
<feature type="domain" description="Major facilitator superfamily (MFS) profile" evidence="6">
    <location>
        <begin position="58"/>
        <end position="494"/>
    </location>
</feature>
<dbReference type="EMBL" id="JAUJFL010000004">
    <property type="protein sequence ID" value="KAK2605558.1"/>
    <property type="molecule type" value="Genomic_DNA"/>
</dbReference>
<dbReference type="Proteomes" id="UP001265746">
    <property type="component" value="Unassembled WGS sequence"/>
</dbReference>
<dbReference type="Gene3D" id="1.20.1250.20">
    <property type="entry name" value="MFS general substrate transporter like domains"/>
    <property type="match status" value="1"/>
</dbReference>
<dbReference type="Pfam" id="PF07690">
    <property type="entry name" value="MFS_1"/>
    <property type="match status" value="1"/>
</dbReference>
<evidence type="ECO:0000256" key="3">
    <source>
        <dbReference type="ARBA" id="ARBA00022989"/>
    </source>
</evidence>
<evidence type="ECO:0000313" key="7">
    <source>
        <dbReference type="EMBL" id="KAK2605558.1"/>
    </source>
</evidence>
<keyword evidence="8" id="KW-1185">Reference proteome</keyword>
<accession>A0AAD9W2C2</accession>
<evidence type="ECO:0000313" key="8">
    <source>
        <dbReference type="Proteomes" id="UP001265746"/>
    </source>
</evidence>
<dbReference type="PROSITE" id="PS50850">
    <property type="entry name" value="MFS"/>
    <property type="match status" value="1"/>
</dbReference>
<feature type="transmembrane region" description="Helical" evidence="5">
    <location>
        <begin position="374"/>
        <end position="393"/>
    </location>
</feature>
<feature type="transmembrane region" description="Helical" evidence="5">
    <location>
        <begin position="297"/>
        <end position="315"/>
    </location>
</feature>
<dbReference type="AlphaFoldDB" id="A0AAD9W2C2"/>
<dbReference type="SUPFAM" id="SSF103473">
    <property type="entry name" value="MFS general substrate transporter"/>
    <property type="match status" value="1"/>
</dbReference>
<comment type="caution">
    <text evidence="7">The sequence shown here is derived from an EMBL/GenBank/DDBJ whole genome shotgun (WGS) entry which is preliminary data.</text>
</comment>
<feature type="transmembrane region" description="Helical" evidence="5">
    <location>
        <begin position="471"/>
        <end position="490"/>
    </location>
</feature>
<keyword evidence="3 5" id="KW-1133">Transmembrane helix</keyword>
<feature type="transmembrane region" description="Helical" evidence="5">
    <location>
        <begin position="186"/>
        <end position="207"/>
    </location>
</feature>
<feature type="transmembrane region" description="Helical" evidence="5">
    <location>
        <begin position="127"/>
        <end position="146"/>
    </location>
</feature>
<dbReference type="GO" id="GO:0022857">
    <property type="term" value="F:transmembrane transporter activity"/>
    <property type="evidence" value="ECO:0007669"/>
    <property type="project" value="InterPro"/>
</dbReference>
<feature type="transmembrane region" description="Helical" evidence="5">
    <location>
        <begin position="59"/>
        <end position="83"/>
    </location>
</feature>
<feature type="transmembrane region" description="Helical" evidence="5">
    <location>
        <begin position="405"/>
        <end position="426"/>
    </location>
</feature>
<feature type="transmembrane region" description="Helical" evidence="5">
    <location>
        <begin position="95"/>
        <end position="115"/>
    </location>
</feature>
<keyword evidence="4 5" id="KW-0472">Membrane</keyword>
<dbReference type="InterPro" id="IPR011701">
    <property type="entry name" value="MFS"/>
</dbReference>
<keyword evidence="2 5" id="KW-0812">Transmembrane</keyword>
<evidence type="ECO:0000256" key="5">
    <source>
        <dbReference type="SAM" id="Phobius"/>
    </source>
</evidence>
<feature type="transmembrane region" description="Helical" evidence="5">
    <location>
        <begin position="219"/>
        <end position="238"/>
    </location>
</feature>
<feature type="transmembrane region" description="Helical" evidence="5">
    <location>
        <begin position="152"/>
        <end position="174"/>
    </location>
</feature>
<sequence length="523" mass="56416">MVAKLDSSDNSTIVINATTALDDGAILASYGLERDLSGVIGWARGSADHPRHWPISRKVYDTALIILLELYTTVISTTGAAAADSAGSEYGIGKITALVAFTFMYQFGQAIGGYFIPPLSELAGRRYPYLVSSAAFSIFCAVIPAGSSSTPVTIFVGRFITGFASAVPSVVIAGSVEDLFDTRARVWVVVLWNAATTIALCIGPIYASYIIASPQGWKWVYYSASITTGVLTVALLGVRESRPSVLLRRRVAKLAQEQGDNIDDLRWNNADPRQGGWKTFAHIVVIRPAYILLSEPLVALIAFISGISWGVIYLFTESTRGIYQSIGFDKTTASLPFVALACGVCLTFLPRLWDMKVVSRRQNAKEPVEPEDKIMGFAFAAPALTIGLFWFAWTVPPAAPGLPWIVPTLALVPIGFAVNEIAYTLSGFLADSYLLYSASAFSGLAFVRAILSGVMTLVAQPMYGNMSANTAGSILAGISVLFCMAPWVFLRYSKRLRQASPFARYSVEMDQITQSPGEAMCAL</sequence>
<feature type="transmembrane region" description="Helical" evidence="5">
    <location>
        <begin position="335"/>
        <end position="353"/>
    </location>
</feature>
<reference evidence="7" key="1">
    <citation type="submission" date="2023-06" db="EMBL/GenBank/DDBJ databases">
        <authorList>
            <person name="Noh H."/>
        </authorList>
    </citation>
    <scope>NUCLEOTIDE SEQUENCE</scope>
    <source>
        <strain evidence="7">DUCC20226</strain>
    </source>
</reference>
<proteinExistence type="predicted"/>
<dbReference type="InterPro" id="IPR036259">
    <property type="entry name" value="MFS_trans_sf"/>
</dbReference>
<dbReference type="PANTHER" id="PTHR23502">
    <property type="entry name" value="MAJOR FACILITATOR SUPERFAMILY"/>
    <property type="match status" value="1"/>
</dbReference>
<feature type="transmembrane region" description="Helical" evidence="5">
    <location>
        <begin position="433"/>
        <end position="451"/>
    </location>
</feature>
<name>A0AAD9W2C2_PHOAM</name>
<comment type="subcellular location">
    <subcellularLocation>
        <location evidence="1">Membrane</location>
        <topology evidence="1">Multi-pass membrane protein</topology>
    </subcellularLocation>
</comment>
<evidence type="ECO:0000256" key="4">
    <source>
        <dbReference type="ARBA" id="ARBA00023136"/>
    </source>
</evidence>
<gene>
    <name evidence="7" type="ORF">N8I77_008387</name>
</gene>